<feature type="region of interest" description="Disordered" evidence="11">
    <location>
        <begin position="300"/>
        <end position="368"/>
    </location>
</feature>
<dbReference type="GO" id="GO:0005829">
    <property type="term" value="C:cytosol"/>
    <property type="evidence" value="ECO:0007669"/>
    <property type="project" value="TreeGrafter"/>
</dbReference>
<protein>
    <recommendedName>
        <fullName evidence="9">AMP deaminase</fullName>
        <ecNumber evidence="4">3.5.4.6</ecNumber>
    </recommendedName>
    <alternativeName>
        <fullName evidence="10">Myoadenylate deaminase</fullName>
    </alternativeName>
</protein>
<dbReference type="Gene3D" id="3.20.20.140">
    <property type="entry name" value="Metal-dependent hydrolases"/>
    <property type="match status" value="1"/>
</dbReference>
<keyword evidence="6" id="KW-0378">Hydrolase</keyword>
<dbReference type="GO" id="GO:0003876">
    <property type="term" value="F:AMP deaminase activity"/>
    <property type="evidence" value="ECO:0007669"/>
    <property type="project" value="UniProtKB-EC"/>
</dbReference>
<dbReference type="HOGENOM" id="CLU_003782_1_0_1"/>
<dbReference type="PANTHER" id="PTHR11359:SF0">
    <property type="entry name" value="AMP DEAMINASE"/>
    <property type="match status" value="1"/>
</dbReference>
<dbReference type="InterPro" id="IPR006650">
    <property type="entry name" value="A/AMP_deam_AS"/>
</dbReference>
<organism evidence="12 13">
    <name type="scientific">Trichosporon asahii var. asahii (strain ATCC 90039 / CBS 2479 / JCM 2466 / KCTC 7840 / NBRC 103889/ NCYC 2677 / UAMH 7654)</name>
    <name type="common">Yeast</name>
    <dbReference type="NCBI Taxonomy" id="1186058"/>
    <lineage>
        <taxon>Eukaryota</taxon>
        <taxon>Fungi</taxon>
        <taxon>Dikarya</taxon>
        <taxon>Basidiomycota</taxon>
        <taxon>Agaricomycotina</taxon>
        <taxon>Tremellomycetes</taxon>
        <taxon>Trichosporonales</taxon>
        <taxon>Trichosporonaceae</taxon>
        <taxon>Trichosporon</taxon>
    </lineage>
</organism>
<dbReference type="FunFam" id="3.20.20.140:FF:000035">
    <property type="entry name" value="Probable amp deaminase"/>
    <property type="match status" value="1"/>
</dbReference>
<evidence type="ECO:0000256" key="5">
    <source>
        <dbReference type="ARBA" id="ARBA00022723"/>
    </source>
</evidence>
<accession>J6EZZ6</accession>
<dbReference type="CDD" id="cd01319">
    <property type="entry name" value="AMPD"/>
    <property type="match status" value="1"/>
</dbReference>
<dbReference type="Pfam" id="PF19326">
    <property type="entry name" value="AMP_deaminase"/>
    <property type="match status" value="1"/>
</dbReference>
<dbReference type="RefSeq" id="XP_014181284.1">
    <property type="nucleotide sequence ID" value="XM_014325809.1"/>
</dbReference>
<dbReference type="GO" id="GO:0032264">
    <property type="term" value="P:IMP salvage"/>
    <property type="evidence" value="ECO:0007669"/>
    <property type="project" value="UniProtKB-UniPathway"/>
</dbReference>
<gene>
    <name evidence="12" type="ORF">A1Q1_00494</name>
</gene>
<evidence type="ECO:0000256" key="1">
    <source>
        <dbReference type="ARBA" id="ARBA00001947"/>
    </source>
</evidence>
<evidence type="ECO:0000256" key="10">
    <source>
        <dbReference type="ARBA" id="ARBA00078830"/>
    </source>
</evidence>
<comment type="cofactor">
    <cofactor evidence="1">
        <name>Zn(2+)</name>
        <dbReference type="ChEBI" id="CHEBI:29105"/>
    </cofactor>
</comment>
<dbReference type="PROSITE" id="PS00485">
    <property type="entry name" value="A_DEAMINASE"/>
    <property type="match status" value="1"/>
</dbReference>
<feature type="compositionally biased region" description="Low complexity" evidence="11">
    <location>
        <begin position="27"/>
        <end position="43"/>
    </location>
</feature>
<evidence type="ECO:0000256" key="7">
    <source>
        <dbReference type="ARBA" id="ARBA00022833"/>
    </source>
</evidence>
<dbReference type="AlphaFoldDB" id="J6EZZ6"/>
<dbReference type="GeneID" id="25984008"/>
<evidence type="ECO:0000313" key="12">
    <source>
        <dbReference type="EMBL" id="EJT50249.1"/>
    </source>
</evidence>
<feature type="compositionally biased region" description="Basic and acidic residues" evidence="11">
    <location>
        <begin position="972"/>
        <end position="985"/>
    </location>
</feature>
<feature type="region of interest" description="Disordered" evidence="11">
    <location>
        <begin position="1"/>
        <end position="74"/>
    </location>
</feature>
<dbReference type="Proteomes" id="UP000002748">
    <property type="component" value="Unassembled WGS sequence"/>
</dbReference>
<dbReference type="UniPathway" id="UPA00591">
    <property type="reaction ID" value="UER00663"/>
</dbReference>
<comment type="caution">
    <text evidence="12">The sequence shown here is derived from an EMBL/GenBank/DDBJ whole genome shotgun (WGS) entry which is preliminary data.</text>
</comment>
<feature type="region of interest" description="Disordered" evidence="11">
    <location>
        <begin position="93"/>
        <end position="179"/>
    </location>
</feature>
<name>J6EZZ6_TRIAS</name>
<reference evidence="12 13" key="1">
    <citation type="journal article" date="2012" name="Eukaryot. Cell">
        <title>Draft genome sequence of CBS 2479, the standard type strain of Trichosporon asahii.</title>
        <authorList>
            <person name="Yang R.Y."/>
            <person name="Li H.T."/>
            <person name="Zhu H."/>
            <person name="Zhou G.P."/>
            <person name="Wang M."/>
            <person name="Wang L."/>
        </authorList>
    </citation>
    <scope>NUCLEOTIDE SEQUENCE [LARGE SCALE GENOMIC DNA]</scope>
    <source>
        <strain evidence="13">ATCC 90039 / CBS 2479 / JCM 2466 / KCTC 7840 / NCYC 2677 / UAMH 7654</strain>
    </source>
</reference>
<evidence type="ECO:0000256" key="9">
    <source>
        <dbReference type="ARBA" id="ARBA00072037"/>
    </source>
</evidence>
<proteinExistence type="inferred from homology"/>
<evidence type="ECO:0000256" key="4">
    <source>
        <dbReference type="ARBA" id="ARBA00012775"/>
    </source>
</evidence>
<dbReference type="PANTHER" id="PTHR11359">
    <property type="entry name" value="AMP DEAMINASE"/>
    <property type="match status" value="1"/>
</dbReference>
<sequence>MSAQENPPLPLGGAAGAPNETAHQPPNDANNNGAATDGNGASDKPARPPLDRLDTPDIPTPPQTRASPSFSFHEERRLLKSDEYWLSHKLPRLPPAALATSPTASMDALMQSTRSNASASGTQQSPTQPKPSQRPPSDESEEEEDLGPHGTGAYHGLGSAPARGNSMLSPSGPEYGDLDPIDVQIHRNELNYDERLGLEEEQEERAFGMDDAYLPGGQDRHHQDELHEAAVDTVKAFAESGVGSELEALYGAFSRCLELRDKYMELSNQRLGDNPRDHDGTFVGFKEGRGDVMGLRADAEAEGAELPPDPSQSWKMVPPPPDPHWKWEKQGESVHPAPAEDAQERKSKTSTQTPKFDLSQFDIPGPEPEGSKHTFALDGEGVYRVYDAGGKTLSRVPNLKEYYSDLDYLLGVCSDGPAKSFAFRRLKYLSSKWTLYTLLNEYQELADMKAVPHRDFYNVRKVDTHIHHSASMNQKHLLRFIKAKLRKCPDEIVIHRDGRDLTLKEVFESLNLTAYDLSIDTLDMHAHQEFHRFDRFNNRYNPTGSSRLREIFLKTDNLLGGSYLAELTTELIADLEQSKYQHSEWRLSIYGRSLNEWDKLAKWVVNNKLVSHNVRWLIQVPRLYEVYKAGGLVSNFEDVVRNIFQPLFEVTADPSSHPELHVFLQRVVGFDSVDDESKPERRLYKKFPPAQEWNTRQSPPYSYWLYYMYANMASLNAWRKERGFCTFVLRPHCGEAGDPDHLSSAFLTSHSISHGILLRKVPALQYLFYLKQIGLAMSPLSNNALFLTYERNPFKDFFKVGMNVSLSTDDPLQFHFTAQHLLEEYSCAAQIYKLTPADMCELARNSVLQSGWELQVKKHWIGNHYYLPGAAGNDIHRTNVPSIRLSYRHSTLLEELQLIRYGRHTPSPTPMPLKHSSAQQVAAASMAHTNAVLHGHQPTLVGASVLDSRGRKRSQTDLKRRSQLGMSAKDANAIRDLKIEDRGEKGASPATQTRELEGGRENGDKAERGKPDLTMGAE</sequence>
<feature type="compositionally biased region" description="Basic and acidic residues" evidence="11">
    <location>
        <begin position="994"/>
        <end position="1011"/>
    </location>
</feature>
<keyword evidence="7" id="KW-0862">Zinc</keyword>
<evidence type="ECO:0000256" key="8">
    <source>
        <dbReference type="ARBA" id="ARBA00023080"/>
    </source>
</evidence>
<dbReference type="FunFam" id="4.10.800.20:FF:000001">
    <property type="entry name" value="AMP deaminase"/>
    <property type="match status" value="1"/>
</dbReference>
<dbReference type="InterPro" id="IPR006329">
    <property type="entry name" value="AMPD"/>
</dbReference>
<comment type="similarity">
    <text evidence="3">Belongs to the metallo-dependent hydrolases superfamily. Adenosine and AMP deaminases family.</text>
</comment>
<evidence type="ECO:0000313" key="13">
    <source>
        <dbReference type="Proteomes" id="UP000002748"/>
    </source>
</evidence>
<feature type="compositionally biased region" description="Low complexity" evidence="11">
    <location>
        <begin position="95"/>
        <end position="105"/>
    </location>
</feature>
<keyword evidence="5" id="KW-0479">Metal-binding</keyword>
<dbReference type="OrthoDB" id="1723809at2759"/>
<dbReference type="GO" id="GO:0046033">
    <property type="term" value="P:AMP metabolic process"/>
    <property type="evidence" value="ECO:0007669"/>
    <property type="project" value="TreeGrafter"/>
</dbReference>
<feature type="compositionally biased region" description="Polar residues" evidence="11">
    <location>
        <begin position="110"/>
        <end position="119"/>
    </location>
</feature>
<dbReference type="NCBIfam" id="TIGR01429">
    <property type="entry name" value="AMP_deaminase"/>
    <property type="match status" value="1"/>
</dbReference>
<dbReference type="VEuPathDB" id="FungiDB:A1Q1_00494"/>
<evidence type="ECO:0000256" key="6">
    <source>
        <dbReference type="ARBA" id="ARBA00022801"/>
    </source>
</evidence>
<comment type="pathway">
    <text evidence="2">Purine metabolism; IMP biosynthesis via salvage pathway; IMP from AMP: step 1/1.</text>
</comment>
<dbReference type="EMBL" id="ALBS01000123">
    <property type="protein sequence ID" value="EJT50249.1"/>
    <property type="molecule type" value="Genomic_DNA"/>
</dbReference>
<evidence type="ECO:0000256" key="2">
    <source>
        <dbReference type="ARBA" id="ARBA00004955"/>
    </source>
</evidence>
<keyword evidence="8" id="KW-0546">Nucleotide metabolism</keyword>
<dbReference type="KEGG" id="tasa:A1Q1_00494"/>
<feature type="compositionally biased region" description="Basic and acidic residues" evidence="11">
    <location>
        <begin position="44"/>
        <end position="55"/>
    </location>
</feature>
<feature type="compositionally biased region" description="Basic and acidic residues" evidence="11">
    <location>
        <begin position="323"/>
        <end position="332"/>
    </location>
</feature>
<dbReference type="GO" id="GO:0046872">
    <property type="term" value="F:metal ion binding"/>
    <property type="evidence" value="ECO:0007669"/>
    <property type="project" value="UniProtKB-KW"/>
</dbReference>
<evidence type="ECO:0000256" key="3">
    <source>
        <dbReference type="ARBA" id="ARBA00006676"/>
    </source>
</evidence>
<dbReference type="SUPFAM" id="SSF51556">
    <property type="entry name" value="Metallo-dependent hydrolases"/>
    <property type="match status" value="1"/>
</dbReference>
<dbReference type="InterPro" id="IPR032466">
    <property type="entry name" value="Metal_Hydrolase"/>
</dbReference>
<dbReference type="Gene3D" id="4.10.800.20">
    <property type="match status" value="1"/>
</dbReference>
<evidence type="ECO:0000256" key="11">
    <source>
        <dbReference type="SAM" id="MobiDB-lite"/>
    </source>
</evidence>
<dbReference type="EC" id="3.5.4.6" evidence="4"/>
<feature type="region of interest" description="Disordered" evidence="11">
    <location>
        <begin position="945"/>
        <end position="1018"/>
    </location>
</feature>